<keyword evidence="6" id="KW-0964">Secreted</keyword>
<keyword evidence="12" id="KW-1133">Transmembrane helix</keyword>
<keyword evidence="13" id="KW-0560">Oxidoreductase</keyword>
<dbReference type="PANTHER" id="PTHR45817">
    <property type="entry name" value="LYSYL OXIDASE-LIKE-RELATED"/>
    <property type="match status" value="1"/>
</dbReference>
<evidence type="ECO:0000256" key="21">
    <source>
        <dbReference type="SAM" id="SignalP"/>
    </source>
</evidence>
<dbReference type="SUPFAM" id="SSF56487">
    <property type="entry name" value="SRCR-like"/>
    <property type="match status" value="2"/>
</dbReference>
<dbReference type="Pfam" id="PF00530">
    <property type="entry name" value="SRCR"/>
    <property type="match status" value="2"/>
</dbReference>
<proteinExistence type="inferred from homology"/>
<dbReference type="GO" id="GO:0005576">
    <property type="term" value="C:extracellular region"/>
    <property type="evidence" value="ECO:0007669"/>
    <property type="project" value="UniProtKB-SubCell"/>
</dbReference>
<gene>
    <name evidence="23" type="ORF">ABEB36_012577</name>
</gene>
<keyword evidence="7" id="KW-0812">Transmembrane</keyword>
<dbReference type="GO" id="GO:0046872">
    <property type="term" value="F:metal ion binding"/>
    <property type="evidence" value="ECO:0007669"/>
    <property type="project" value="UniProtKB-KW"/>
</dbReference>
<evidence type="ECO:0000256" key="10">
    <source>
        <dbReference type="ARBA" id="ARBA00022737"/>
    </source>
</evidence>
<keyword evidence="8" id="KW-0479">Metal-binding</keyword>
<dbReference type="Pfam" id="PF01186">
    <property type="entry name" value="Lysyl_oxidase"/>
    <property type="match status" value="1"/>
</dbReference>
<feature type="chain" id="PRO_5044849455" description="protein-lysine 6-oxidase" evidence="21">
    <location>
        <begin position="20"/>
        <end position="478"/>
    </location>
</feature>
<accession>A0ABD1EBT2</accession>
<dbReference type="PROSITE" id="PS50287">
    <property type="entry name" value="SRCR_2"/>
    <property type="match status" value="2"/>
</dbReference>
<feature type="domain" description="SRCR" evidence="22">
    <location>
        <begin position="44"/>
        <end position="145"/>
    </location>
</feature>
<evidence type="ECO:0000256" key="13">
    <source>
        <dbReference type="ARBA" id="ARBA00023002"/>
    </source>
</evidence>
<evidence type="ECO:0000256" key="9">
    <source>
        <dbReference type="ARBA" id="ARBA00022729"/>
    </source>
</evidence>
<dbReference type="FunFam" id="3.10.250.10:FF:000005">
    <property type="entry name" value="Neurotrypsin isoform A"/>
    <property type="match status" value="1"/>
</dbReference>
<dbReference type="InterPro" id="IPR019828">
    <property type="entry name" value="Lysyl_oxidase_CS"/>
</dbReference>
<evidence type="ECO:0000256" key="15">
    <source>
        <dbReference type="ARBA" id="ARBA00023136"/>
    </source>
</evidence>
<feature type="disulfide bond" evidence="20">
    <location>
        <begin position="237"/>
        <end position="247"/>
    </location>
</feature>
<dbReference type="InterPro" id="IPR001190">
    <property type="entry name" value="SRCR"/>
</dbReference>
<evidence type="ECO:0000256" key="4">
    <source>
        <dbReference type="ARBA" id="ARBA00007492"/>
    </source>
</evidence>
<dbReference type="EC" id="1.4.3.13" evidence="18"/>
<dbReference type="AlphaFoldDB" id="A0ABD1EBT2"/>
<dbReference type="GO" id="GO:0004720">
    <property type="term" value="F:protein-lysine 6-oxidase activity"/>
    <property type="evidence" value="ECO:0007669"/>
    <property type="project" value="UniProtKB-EC"/>
</dbReference>
<feature type="domain" description="SRCR" evidence="22">
    <location>
        <begin position="167"/>
        <end position="266"/>
    </location>
</feature>
<sequence>MRHQTLFLIVLVCLTSLHGSDNDSNMTILPNKHLKRLKKLDGGVKLVNGRNQHEGNVEILYNGRWGAICDDEWDVSEALVICRQLGYKNTIVKATSNSYFAKAKRRFWMDNVYCTGTEQELTDCKFDGWGNSDCTDEEAAGVICQELKMEINQTKSSLKSLKTVRKLRLKGGRTTTEGRVEYLNPNGKWDVICAEGWSLKEALVVCKTLSLGYAADAIQTTYFGGQLLKTSLTGVRCQGNESSFTDCFHDPYVICNSPEVAAVSCTWSLPDIVIDHQELANSAYLQDLQMFYMQCAMEENCAASSAYEVQKKNGAWHLETRRLLKFTAKILNIGNADFRPSIPKHLWEWHMCHMHYHSMEIFATFNIYNFKGDKVAEGHKASFCLEDNKCLHGVKPKYACANYGDQGISVNCSDIYKHTVDCQWVDISDLQPGDYKIQVAANPEYKVAEMDYTNNAAFCDFIYLETGGFIRNCILKLP</sequence>
<evidence type="ECO:0000256" key="12">
    <source>
        <dbReference type="ARBA" id="ARBA00022989"/>
    </source>
</evidence>
<evidence type="ECO:0000256" key="20">
    <source>
        <dbReference type="PROSITE-ProRule" id="PRU00196"/>
    </source>
</evidence>
<keyword evidence="16 20" id="KW-1015">Disulfide bond</keyword>
<keyword evidence="10" id="KW-0677">Repeat</keyword>
<keyword evidence="24" id="KW-1185">Reference proteome</keyword>
<comment type="caution">
    <text evidence="23">The sequence shown here is derived from an EMBL/GenBank/DDBJ whole genome shotgun (WGS) entry which is preliminary data.</text>
</comment>
<dbReference type="EMBL" id="JBDJPC010000009">
    <property type="protein sequence ID" value="KAL1492082.1"/>
    <property type="molecule type" value="Genomic_DNA"/>
</dbReference>
<evidence type="ECO:0000256" key="19">
    <source>
        <dbReference type="ARBA" id="ARBA00047861"/>
    </source>
</evidence>
<keyword evidence="17" id="KW-0325">Glycoprotein</keyword>
<evidence type="ECO:0000256" key="5">
    <source>
        <dbReference type="ARBA" id="ARBA00022477"/>
    </source>
</evidence>
<evidence type="ECO:0000313" key="24">
    <source>
        <dbReference type="Proteomes" id="UP001566132"/>
    </source>
</evidence>
<dbReference type="PRINTS" id="PR00074">
    <property type="entry name" value="LYSYLOXIDASE"/>
</dbReference>
<evidence type="ECO:0000256" key="1">
    <source>
        <dbReference type="ARBA" id="ARBA00001935"/>
    </source>
</evidence>
<dbReference type="PRINTS" id="PR00258">
    <property type="entry name" value="SPERACTRCPTR"/>
</dbReference>
<dbReference type="InterPro" id="IPR050912">
    <property type="entry name" value="LOX-like_protein"/>
</dbReference>
<evidence type="ECO:0000256" key="11">
    <source>
        <dbReference type="ARBA" id="ARBA00022772"/>
    </source>
</evidence>
<evidence type="ECO:0000256" key="17">
    <source>
        <dbReference type="ARBA" id="ARBA00023180"/>
    </source>
</evidence>
<evidence type="ECO:0000256" key="8">
    <source>
        <dbReference type="ARBA" id="ARBA00022723"/>
    </source>
</evidence>
<evidence type="ECO:0000256" key="7">
    <source>
        <dbReference type="ARBA" id="ARBA00022692"/>
    </source>
</evidence>
<dbReference type="FunFam" id="3.10.250.10:FF:000016">
    <property type="entry name" value="Scavenger receptor cysteine-rich protein type 12"/>
    <property type="match status" value="1"/>
</dbReference>
<comment type="caution">
    <text evidence="20">Lacks conserved residue(s) required for the propagation of feature annotation.</text>
</comment>
<dbReference type="InterPro" id="IPR001695">
    <property type="entry name" value="Lysyl_oxidase"/>
</dbReference>
<keyword evidence="14" id="KW-0186">Copper</keyword>
<evidence type="ECO:0000256" key="14">
    <source>
        <dbReference type="ARBA" id="ARBA00023008"/>
    </source>
</evidence>
<name>A0ABD1EBT2_HYPHA</name>
<evidence type="ECO:0000256" key="16">
    <source>
        <dbReference type="ARBA" id="ARBA00023157"/>
    </source>
</evidence>
<dbReference type="PROSITE" id="PS00926">
    <property type="entry name" value="LYSYL_OXIDASE"/>
    <property type="match status" value="1"/>
</dbReference>
<dbReference type="SMART" id="SM00202">
    <property type="entry name" value="SR"/>
    <property type="match status" value="2"/>
</dbReference>
<evidence type="ECO:0000256" key="18">
    <source>
        <dbReference type="ARBA" id="ARBA00038869"/>
    </source>
</evidence>
<comment type="similarity">
    <text evidence="4">Belongs to the lysyl oxidase family.</text>
</comment>
<reference evidence="23 24" key="1">
    <citation type="submission" date="2024-05" db="EMBL/GenBank/DDBJ databases">
        <title>Genetic variation in Jamaican populations of the coffee berry borer (Hypothenemus hampei).</title>
        <authorList>
            <person name="Errbii M."/>
            <person name="Myrie A."/>
        </authorList>
    </citation>
    <scope>NUCLEOTIDE SEQUENCE [LARGE SCALE GENOMIC DNA]</scope>
    <source>
        <strain evidence="23">JA-Hopewell-2020-01-JO</strain>
        <tissue evidence="23">Whole body</tissue>
    </source>
</reference>
<dbReference type="Gene3D" id="3.10.250.10">
    <property type="entry name" value="SRCR-like domain"/>
    <property type="match status" value="2"/>
</dbReference>
<keyword evidence="5" id="KW-0886">LTQ</keyword>
<evidence type="ECO:0000259" key="22">
    <source>
        <dbReference type="PROSITE" id="PS50287"/>
    </source>
</evidence>
<dbReference type="GO" id="GO:0016020">
    <property type="term" value="C:membrane"/>
    <property type="evidence" value="ECO:0007669"/>
    <property type="project" value="UniProtKB-SubCell"/>
</dbReference>
<dbReference type="PANTHER" id="PTHR45817:SF4">
    <property type="entry name" value="LYSYL OXIDASE-LIKE-RELATED"/>
    <property type="match status" value="1"/>
</dbReference>
<feature type="disulfide bond" evidence="20">
    <location>
        <begin position="114"/>
        <end position="124"/>
    </location>
</feature>
<feature type="signal peptide" evidence="21">
    <location>
        <begin position="1"/>
        <end position="19"/>
    </location>
</feature>
<comment type="cofactor">
    <cofactor evidence="1">
        <name>Cu cation</name>
        <dbReference type="ChEBI" id="CHEBI:23378"/>
    </cofactor>
</comment>
<evidence type="ECO:0000313" key="23">
    <source>
        <dbReference type="EMBL" id="KAL1492082.1"/>
    </source>
</evidence>
<organism evidence="23 24">
    <name type="scientific">Hypothenemus hampei</name>
    <name type="common">Coffee berry borer</name>
    <dbReference type="NCBI Taxonomy" id="57062"/>
    <lineage>
        <taxon>Eukaryota</taxon>
        <taxon>Metazoa</taxon>
        <taxon>Ecdysozoa</taxon>
        <taxon>Arthropoda</taxon>
        <taxon>Hexapoda</taxon>
        <taxon>Insecta</taxon>
        <taxon>Pterygota</taxon>
        <taxon>Neoptera</taxon>
        <taxon>Endopterygota</taxon>
        <taxon>Coleoptera</taxon>
        <taxon>Polyphaga</taxon>
        <taxon>Cucujiformia</taxon>
        <taxon>Curculionidae</taxon>
        <taxon>Scolytinae</taxon>
        <taxon>Hypothenemus</taxon>
    </lineage>
</organism>
<evidence type="ECO:0000256" key="3">
    <source>
        <dbReference type="ARBA" id="ARBA00004239"/>
    </source>
</evidence>
<dbReference type="Proteomes" id="UP001566132">
    <property type="component" value="Unassembled WGS sequence"/>
</dbReference>
<keyword evidence="11" id="KW-0801">TPQ</keyword>
<evidence type="ECO:0000256" key="6">
    <source>
        <dbReference type="ARBA" id="ARBA00022525"/>
    </source>
</evidence>
<keyword evidence="15" id="KW-0472">Membrane</keyword>
<comment type="catalytic activity">
    <reaction evidence="19">
        <text>L-lysyl-[protein] + O2 + H2O = (S)-2-amino-6-oxohexanoyl-[protein] + H2O2 + NH4(+)</text>
        <dbReference type="Rhea" id="RHEA:24544"/>
        <dbReference type="Rhea" id="RHEA-COMP:9752"/>
        <dbReference type="Rhea" id="RHEA-COMP:12448"/>
        <dbReference type="ChEBI" id="CHEBI:15377"/>
        <dbReference type="ChEBI" id="CHEBI:15379"/>
        <dbReference type="ChEBI" id="CHEBI:16240"/>
        <dbReference type="ChEBI" id="CHEBI:28938"/>
        <dbReference type="ChEBI" id="CHEBI:29969"/>
        <dbReference type="ChEBI" id="CHEBI:131803"/>
        <dbReference type="EC" id="1.4.3.13"/>
    </reaction>
</comment>
<dbReference type="InterPro" id="IPR036772">
    <property type="entry name" value="SRCR-like_dom_sf"/>
</dbReference>
<keyword evidence="9 21" id="KW-0732">Signal</keyword>
<dbReference type="PROSITE" id="PS00420">
    <property type="entry name" value="SRCR_1"/>
    <property type="match status" value="1"/>
</dbReference>
<evidence type="ECO:0000256" key="2">
    <source>
        <dbReference type="ARBA" id="ARBA00004167"/>
    </source>
</evidence>
<protein>
    <recommendedName>
        <fullName evidence="18">protein-lysine 6-oxidase</fullName>
        <ecNumber evidence="18">1.4.3.13</ecNumber>
    </recommendedName>
</protein>
<comment type="subcellular location">
    <subcellularLocation>
        <location evidence="2">Membrane</location>
        <topology evidence="2">Single-pass membrane protein</topology>
    </subcellularLocation>
    <subcellularLocation>
        <location evidence="3">Secreted</location>
        <location evidence="3">Extracellular space</location>
    </subcellularLocation>
</comment>